<dbReference type="AlphaFoldDB" id="A0A4R3M0A9"/>
<dbReference type="GO" id="GO:0003676">
    <property type="term" value="F:nucleic acid binding"/>
    <property type="evidence" value="ECO:0007669"/>
    <property type="project" value="InterPro"/>
</dbReference>
<protein>
    <recommendedName>
        <fullName evidence="5">Exodeoxyribonuclease 7 large subunit</fullName>
        <ecNumber evidence="5">3.1.11.6</ecNumber>
    </recommendedName>
    <alternativeName>
        <fullName evidence="5">Exodeoxyribonuclease VII large subunit</fullName>
        <shortName evidence="5">Exonuclease VII large subunit</shortName>
    </alternativeName>
</protein>
<evidence type="ECO:0000256" key="6">
    <source>
        <dbReference type="RuleBase" id="RU004355"/>
    </source>
</evidence>
<comment type="subcellular location">
    <subcellularLocation>
        <location evidence="5 6">Cytoplasm</location>
    </subcellularLocation>
</comment>
<dbReference type="GO" id="GO:0005737">
    <property type="term" value="C:cytoplasm"/>
    <property type="evidence" value="ECO:0007669"/>
    <property type="project" value="UniProtKB-SubCell"/>
</dbReference>
<dbReference type="NCBIfam" id="TIGR00237">
    <property type="entry name" value="xseA"/>
    <property type="match status" value="1"/>
</dbReference>
<dbReference type="CDD" id="cd04489">
    <property type="entry name" value="ExoVII_LU_OBF"/>
    <property type="match status" value="1"/>
</dbReference>
<feature type="domain" description="Exonuclease VII large subunit C-terminal" evidence="7">
    <location>
        <begin position="131"/>
        <end position="440"/>
    </location>
</feature>
<evidence type="ECO:0000259" key="7">
    <source>
        <dbReference type="Pfam" id="PF02601"/>
    </source>
</evidence>
<dbReference type="EC" id="3.1.11.6" evidence="5"/>
<dbReference type="RefSeq" id="WP_132583914.1">
    <property type="nucleotide sequence ID" value="NZ_SMAJ01000012.1"/>
</dbReference>
<keyword evidence="2 5" id="KW-0540">Nuclease</keyword>
<evidence type="ECO:0000259" key="8">
    <source>
        <dbReference type="Pfam" id="PF13742"/>
    </source>
</evidence>
<evidence type="ECO:0000256" key="2">
    <source>
        <dbReference type="ARBA" id="ARBA00022722"/>
    </source>
</evidence>
<dbReference type="Pfam" id="PF02601">
    <property type="entry name" value="Exonuc_VII_L"/>
    <property type="match status" value="1"/>
</dbReference>
<dbReference type="PANTHER" id="PTHR30008:SF0">
    <property type="entry name" value="EXODEOXYRIBONUCLEASE 7 LARGE SUBUNIT"/>
    <property type="match status" value="1"/>
</dbReference>
<comment type="similarity">
    <text evidence="5 6">Belongs to the XseA family.</text>
</comment>
<accession>A0A4R3M0A9</accession>
<organism evidence="9 10">
    <name type="scientific">Paralcaligenes ureilyticus</name>
    <dbReference type="NCBI Taxonomy" id="627131"/>
    <lineage>
        <taxon>Bacteria</taxon>
        <taxon>Pseudomonadati</taxon>
        <taxon>Pseudomonadota</taxon>
        <taxon>Betaproteobacteria</taxon>
        <taxon>Burkholderiales</taxon>
        <taxon>Alcaligenaceae</taxon>
        <taxon>Paralcaligenes</taxon>
    </lineage>
</organism>
<sequence length="450" mass="49180">MHTDSFLAPRGDIVLSVSQLNRQVSELLEGHFSQVWVKGEVSNFTQAASGHWYFTIKDERAAVRAVMFRGRAQSLGFIPKAGERFEFRASVTLYEARGDYQLQVDTLRRAGRGDLHEAFLLLKEKLGAEGLFDPGRKRPIPLMPRTIGVVTSLAAAALRDVLSTMARRAPHISIIIYPAPVQGLDAAAKLREALGAAYQRSEVDTLLLVRGGGSIEDLWSFNDEGLARLVAASPVPLISGVGHETDFTMVDFVADLRAPTPTAAAELCCQAREDSLVQLESVFAALGAGQYRLIERAALRLDRAVASLVSPRQRLAQQGERLMALRHRLARAAPGMLERQLSRVDALRSRLAYARPDVDRRRRELAGPLLHLARAAQRQVSRRTEGLASLMQTLEALNPRKILGRGYAIVRDEQGGLVKSGQGLNAGDRLSLELSQGGAEVAVLQAHGLI</sequence>
<dbReference type="OrthoDB" id="9802795at2"/>
<dbReference type="Pfam" id="PF13742">
    <property type="entry name" value="tRNA_anti_2"/>
    <property type="match status" value="1"/>
</dbReference>
<keyword evidence="10" id="KW-1185">Reference proteome</keyword>
<dbReference type="InterPro" id="IPR020579">
    <property type="entry name" value="Exonuc_VII_lsu_C"/>
</dbReference>
<evidence type="ECO:0000313" key="10">
    <source>
        <dbReference type="Proteomes" id="UP000295525"/>
    </source>
</evidence>
<keyword evidence="1 5" id="KW-0963">Cytoplasm</keyword>
<comment type="catalytic activity">
    <reaction evidence="5 6">
        <text>Exonucleolytic cleavage in either 5'- to 3'- or 3'- to 5'-direction to yield nucleoside 5'-phosphates.</text>
        <dbReference type="EC" id="3.1.11.6"/>
    </reaction>
</comment>
<dbReference type="GO" id="GO:0006308">
    <property type="term" value="P:DNA catabolic process"/>
    <property type="evidence" value="ECO:0007669"/>
    <property type="project" value="UniProtKB-UniRule"/>
</dbReference>
<comment type="subunit">
    <text evidence="5">Heterooligomer composed of large and small subunits.</text>
</comment>
<evidence type="ECO:0000256" key="1">
    <source>
        <dbReference type="ARBA" id="ARBA00022490"/>
    </source>
</evidence>
<feature type="domain" description="OB-fold nucleic acid binding" evidence="8">
    <location>
        <begin position="15"/>
        <end position="107"/>
    </location>
</feature>
<dbReference type="GO" id="GO:0009318">
    <property type="term" value="C:exodeoxyribonuclease VII complex"/>
    <property type="evidence" value="ECO:0007669"/>
    <property type="project" value="UniProtKB-UniRule"/>
</dbReference>
<reference evidence="9 10" key="1">
    <citation type="submission" date="2019-03" db="EMBL/GenBank/DDBJ databases">
        <title>Genomic Encyclopedia of Type Strains, Phase IV (KMG-IV): sequencing the most valuable type-strain genomes for metagenomic binning, comparative biology and taxonomic classification.</title>
        <authorList>
            <person name="Goeker M."/>
        </authorList>
    </citation>
    <scope>NUCLEOTIDE SEQUENCE [LARGE SCALE GENOMIC DNA]</scope>
    <source>
        <strain evidence="9 10">DSM 24591</strain>
    </source>
</reference>
<dbReference type="Proteomes" id="UP000295525">
    <property type="component" value="Unassembled WGS sequence"/>
</dbReference>
<dbReference type="HAMAP" id="MF_00378">
    <property type="entry name" value="Exonuc_7_L"/>
    <property type="match status" value="1"/>
</dbReference>
<evidence type="ECO:0000256" key="3">
    <source>
        <dbReference type="ARBA" id="ARBA00022801"/>
    </source>
</evidence>
<keyword evidence="3 5" id="KW-0378">Hydrolase</keyword>
<comment type="function">
    <text evidence="5">Bidirectionally degrades single-stranded DNA into large acid-insoluble oligonucleotides, which are then degraded further into small acid-soluble oligonucleotides.</text>
</comment>
<evidence type="ECO:0000256" key="4">
    <source>
        <dbReference type="ARBA" id="ARBA00022839"/>
    </source>
</evidence>
<evidence type="ECO:0000256" key="5">
    <source>
        <dbReference type="HAMAP-Rule" id="MF_00378"/>
    </source>
</evidence>
<dbReference type="GO" id="GO:0008855">
    <property type="term" value="F:exodeoxyribonuclease VII activity"/>
    <property type="evidence" value="ECO:0007669"/>
    <property type="project" value="UniProtKB-UniRule"/>
</dbReference>
<evidence type="ECO:0000313" key="9">
    <source>
        <dbReference type="EMBL" id="TCT04507.1"/>
    </source>
</evidence>
<dbReference type="EMBL" id="SMAJ01000012">
    <property type="protein sequence ID" value="TCT04507.1"/>
    <property type="molecule type" value="Genomic_DNA"/>
</dbReference>
<comment type="caution">
    <text evidence="9">The sequence shown here is derived from an EMBL/GenBank/DDBJ whole genome shotgun (WGS) entry which is preliminary data.</text>
</comment>
<name>A0A4R3M0A9_9BURK</name>
<dbReference type="PANTHER" id="PTHR30008">
    <property type="entry name" value="EXODEOXYRIBONUCLEASE 7 LARGE SUBUNIT"/>
    <property type="match status" value="1"/>
</dbReference>
<dbReference type="InterPro" id="IPR025824">
    <property type="entry name" value="OB-fold_nuc-bd_dom"/>
</dbReference>
<keyword evidence="4 5" id="KW-0269">Exonuclease</keyword>
<gene>
    <name evidence="5" type="primary">xseA</name>
    <name evidence="9" type="ORF">EDC26_112100</name>
</gene>
<dbReference type="InterPro" id="IPR003753">
    <property type="entry name" value="Exonuc_VII_L"/>
</dbReference>
<proteinExistence type="inferred from homology"/>